<dbReference type="InterPro" id="IPR050445">
    <property type="entry name" value="Bact_polysacc_biosynth/exp"/>
</dbReference>
<reference evidence="2 3" key="1">
    <citation type="submission" date="2018-08" db="EMBL/GenBank/DDBJ databases">
        <title>Genomic Encyclopedia of Type Strains, Phase IV (KMG-IV): sequencing the most valuable type-strain genomes for metagenomic binning, comparative biology and taxonomic classification.</title>
        <authorList>
            <person name="Goeker M."/>
        </authorList>
    </citation>
    <scope>NUCLEOTIDE SEQUENCE [LARGE SCALE GENOMIC DNA]</scope>
    <source>
        <strain evidence="2 3">DSM 25527</strain>
    </source>
</reference>
<proteinExistence type="predicted"/>
<dbReference type="OrthoDB" id="9795292at2"/>
<keyword evidence="1" id="KW-0472">Membrane</keyword>
<comment type="caution">
    <text evidence="2">The sequence shown here is derived from an EMBL/GenBank/DDBJ whole genome shotgun (WGS) entry which is preliminary data.</text>
</comment>
<evidence type="ECO:0000256" key="1">
    <source>
        <dbReference type="SAM" id="Phobius"/>
    </source>
</evidence>
<feature type="transmembrane region" description="Helical" evidence="1">
    <location>
        <begin position="411"/>
        <end position="433"/>
    </location>
</feature>
<dbReference type="RefSeq" id="WP_119034123.1">
    <property type="nucleotide sequence ID" value="NZ_QXDC01000002.1"/>
</dbReference>
<dbReference type="Proteomes" id="UP000266568">
    <property type="component" value="Unassembled WGS sequence"/>
</dbReference>
<dbReference type="PANTHER" id="PTHR32309">
    <property type="entry name" value="TYROSINE-PROTEIN KINASE"/>
    <property type="match status" value="1"/>
</dbReference>
<dbReference type="PANTHER" id="PTHR32309:SF31">
    <property type="entry name" value="CAPSULAR EXOPOLYSACCHARIDE FAMILY"/>
    <property type="match status" value="1"/>
</dbReference>
<dbReference type="NCBIfam" id="TIGR03007">
    <property type="entry name" value="pepcterm_ChnLen"/>
    <property type="match status" value="1"/>
</dbReference>
<dbReference type="AlphaFoldDB" id="A0A397P7S2"/>
<evidence type="ECO:0000313" key="2">
    <source>
        <dbReference type="EMBL" id="RIA45596.1"/>
    </source>
</evidence>
<dbReference type="EMBL" id="QXDC01000002">
    <property type="protein sequence ID" value="RIA45596.1"/>
    <property type="molecule type" value="Genomic_DNA"/>
</dbReference>
<protein>
    <submittedName>
        <fullName evidence="2">Polysaccharide chain length determinant protein (PEP-CTERM system associated)</fullName>
    </submittedName>
</protein>
<keyword evidence="3" id="KW-1185">Reference proteome</keyword>
<feature type="transmembrane region" description="Helical" evidence="1">
    <location>
        <begin position="473"/>
        <end position="493"/>
    </location>
</feature>
<dbReference type="InterPro" id="IPR014345">
    <property type="entry name" value="XrtA_polysacc_chain"/>
</dbReference>
<organism evidence="2 3">
    <name type="scientific">Hephaestia caeni</name>
    <dbReference type="NCBI Taxonomy" id="645617"/>
    <lineage>
        <taxon>Bacteria</taxon>
        <taxon>Pseudomonadati</taxon>
        <taxon>Pseudomonadota</taxon>
        <taxon>Alphaproteobacteria</taxon>
        <taxon>Sphingomonadales</taxon>
        <taxon>Sphingomonadaceae</taxon>
        <taxon>Hephaestia</taxon>
    </lineage>
</organism>
<keyword evidence="1" id="KW-0812">Transmembrane</keyword>
<keyword evidence="1" id="KW-1133">Transmembrane helix</keyword>
<gene>
    <name evidence="2" type="ORF">DFR49_0116</name>
</gene>
<sequence length="502" mass="53000">MNALYDELRIALHAVWQRRWIALAAAWAICLLGWLAVAQIPNSYDSHARVFVQMSSILPGKLGITPSDQQKDVDRIRQTLASSVNLQKVVRGTDLVNTVSNDKDVAVRAAGLKDAVKVTAQQDNLFEITATAASPKLAHDIVQKMIDIFVEENLAGDRTETTESLGFLDAQLAARQRQLQDADQKRADFNAQYLGSLPGTGSLQDRINAARSQLAQVDSDLAAAQSSLSAVNAQMAGTPSTVAGPGGTTLGPAHARVAAIMGQLADARAGGFTDSHPDVIALANQLKVAQAAAAREPAGATGGTPNPLYMSLQSMQAEKTSTVASLVSRKQQIAGDLNTLQTRLAADPGVAAQQAQLERDYQVLKAQYDKILADREDVKLRGQVQTQTDAIKFNVVDPPTSPTAPTSPNRVLLLSGVLIVGLIGGVGVAFGLAQLKTTFATAPRLEVATGLPVIGSVGLMLNEAERALRTRRLRLFAGGTAALGVAYVALLGVEFLQRGLAA</sequence>
<feature type="transmembrane region" description="Helical" evidence="1">
    <location>
        <begin position="20"/>
        <end position="40"/>
    </location>
</feature>
<evidence type="ECO:0000313" key="3">
    <source>
        <dbReference type="Proteomes" id="UP000266568"/>
    </source>
</evidence>
<name>A0A397P7S2_9SPHN</name>
<accession>A0A397P7S2</accession>